<proteinExistence type="predicted"/>
<evidence type="ECO:0000313" key="3">
    <source>
        <dbReference type="Proteomes" id="UP000054226"/>
    </source>
</evidence>
<gene>
    <name evidence="2" type="ORF">H074_34141</name>
</gene>
<dbReference type="PATRIC" id="fig|1284240.4.peg.6966"/>
<evidence type="ECO:0000313" key="2">
    <source>
        <dbReference type="EMBL" id="EME52260.1"/>
    </source>
</evidence>
<comment type="caution">
    <text evidence="2">The sequence shown here is derived from an EMBL/GenBank/DDBJ whole genome shotgun (WGS) entry which is preliminary data.</text>
</comment>
<evidence type="ECO:0000256" key="1">
    <source>
        <dbReference type="SAM" id="MobiDB-lite"/>
    </source>
</evidence>
<name>M2XSV7_9PSEU</name>
<protein>
    <submittedName>
        <fullName evidence="2">Uncharacterized protein</fullName>
    </submittedName>
</protein>
<dbReference type="OrthoDB" id="8613575at2"/>
<dbReference type="EMBL" id="AOHO01000076">
    <property type="protein sequence ID" value="EME52260.1"/>
    <property type="molecule type" value="Genomic_DNA"/>
</dbReference>
<accession>M2XSV7</accession>
<organism evidence="2 3">
    <name type="scientific">Amycolatopsis decaplanina DSM 44594</name>
    <dbReference type="NCBI Taxonomy" id="1284240"/>
    <lineage>
        <taxon>Bacteria</taxon>
        <taxon>Bacillati</taxon>
        <taxon>Actinomycetota</taxon>
        <taxon>Actinomycetes</taxon>
        <taxon>Pseudonocardiales</taxon>
        <taxon>Pseudonocardiaceae</taxon>
        <taxon>Amycolatopsis</taxon>
    </lineage>
</organism>
<dbReference type="Proteomes" id="UP000054226">
    <property type="component" value="Unassembled WGS sequence"/>
</dbReference>
<dbReference type="RefSeq" id="WP_007034623.1">
    <property type="nucleotide sequence ID" value="NZ_AOHO01000076.1"/>
</dbReference>
<feature type="region of interest" description="Disordered" evidence="1">
    <location>
        <begin position="36"/>
        <end position="62"/>
    </location>
</feature>
<keyword evidence="3" id="KW-1185">Reference proteome</keyword>
<sequence>MTSPEDPNAALLAQLKMSSSVSGMKSNDDVLALLTAEPDPDPLAGVEYTGDEEDDPRPELGALHRGFRERTALELERMQLATESEYWFCVCFKSQDDKDAFLAAAGLVVIGDKYLDGYATAELLGVTMPEPDDTERG</sequence>
<reference evidence="2 3" key="1">
    <citation type="journal article" date="2013" name="Genome Announc.">
        <title>Draft Genome Sequence of Amycolatopsis decaplanina Strain DSM 44594T.</title>
        <authorList>
            <person name="Kaur N."/>
            <person name="Kumar S."/>
            <person name="Bala M."/>
            <person name="Raghava G.P."/>
            <person name="Mayilraj S."/>
        </authorList>
    </citation>
    <scope>NUCLEOTIDE SEQUENCE [LARGE SCALE GENOMIC DNA]</scope>
    <source>
        <strain evidence="2 3">DSM 44594</strain>
    </source>
</reference>
<dbReference type="AlphaFoldDB" id="M2XSV7"/>